<evidence type="ECO:0000313" key="3">
    <source>
        <dbReference type="Proteomes" id="UP001046350"/>
    </source>
</evidence>
<organism evidence="2 3">
    <name type="scientific">Pseudomonas fakonensis</name>
    <dbReference type="NCBI Taxonomy" id="2842355"/>
    <lineage>
        <taxon>Bacteria</taxon>
        <taxon>Pseudomonadati</taxon>
        <taxon>Pseudomonadota</taxon>
        <taxon>Gammaproteobacteria</taxon>
        <taxon>Pseudomonadales</taxon>
        <taxon>Pseudomonadaceae</taxon>
        <taxon>Pseudomonas</taxon>
    </lineage>
</organism>
<evidence type="ECO:0000259" key="1">
    <source>
        <dbReference type="Pfam" id="PF08929"/>
    </source>
</evidence>
<dbReference type="RefSeq" id="WP_217838786.1">
    <property type="nucleotide sequence ID" value="NZ_CP077076.1"/>
</dbReference>
<protein>
    <submittedName>
        <fullName evidence="2">DUF1911 domain-containing protein</fullName>
    </submittedName>
</protein>
<dbReference type="Pfam" id="PF08929">
    <property type="entry name" value="PoNi_C"/>
    <property type="match status" value="1"/>
</dbReference>
<accession>A0ABX8MY20</accession>
<dbReference type="EMBL" id="CP077076">
    <property type="protein sequence ID" value="QXH49162.1"/>
    <property type="molecule type" value="Genomic_DNA"/>
</dbReference>
<proteinExistence type="predicted"/>
<keyword evidence="3" id="KW-1185">Reference proteome</keyword>
<reference evidence="2" key="1">
    <citation type="journal article" date="2021" name="Microorganisms">
        <title>The Ever-Expanding Pseudomonas Genus: Description of 43 New Species and Partition of the Pseudomonas putida Group.</title>
        <authorList>
            <person name="Girard L."/>
            <person name="Lood C."/>
            <person name="Hofte M."/>
            <person name="Vandamme P."/>
            <person name="Rokni-Zadeh H."/>
            <person name="van Noort V."/>
            <person name="Lavigne R."/>
            <person name="De Mot R."/>
        </authorList>
    </citation>
    <scope>NUCLEOTIDE SEQUENCE</scope>
    <source>
        <strain evidence="2">COW40</strain>
    </source>
</reference>
<dbReference type="Proteomes" id="UP001046350">
    <property type="component" value="Chromosome"/>
</dbReference>
<name>A0ABX8MY20_9PSED</name>
<feature type="domain" description="PoNi C-terminal" evidence="1">
    <location>
        <begin position="142"/>
        <end position="253"/>
    </location>
</feature>
<gene>
    <name evidence="2" type="ORF">KSS94_14480</name>
</gene>
<sequence length="267" mass="30878">MNRNRQFLTQAYYQRMIVQLDASRAYWEDKVLAEDFPGQGETLRAQTVKDELFFALLLKYTAGEPPERLVESLVRYVDALEEYQKRLANNEQEPSISPLSIEHELSQYEEFIQVVSLCILLFRKDLLLRVLALTDNAGYEGDDLVYESIVARVVERGRCDDGWYHPHYSMLIQAMDCVTDGDQVAATRCLSEYCEAWYEGFEHTNVPWFDTHSWMTDHDGAYFGYWAFEAGAYAYLFGIEDSQVSSMVYPRDLVAYARSHKPTGTGQ</sequence>
<evidence type="ECO:0000313" key="2">
    <source>
        <dbReference type="EMBL" id="QXH49162.1"/>
    </source>
</evidence>
<dbReference type="InterPro" id="IPR015025">
    <property type="entry name" value="PoNi_C"/>
</dbReference>